<dbReference type="Pfam" id="PF02568">
    <property type="entry name" value="ThiI"/>
    <property type="match status" value="1"/>
</dbReference>
<feature type="binding site" evidence="18">
    <location>
        <position position="254"/>
    </location>
    <ligand>
        <name>ATP</name>
        <dbReference type="ChEBI" id="CHEBI:30616"/>
    </ligand>
</feature>
<evidence type="ECO:0000256" key="10">
    <source>
        <dbReference type="ARBA" id="ARBA00052330"/>
    </source>
</evidence>
<comment type="subcellular location">
    <subcellularLocation>
        <location evidence="1 18">Cytoplasm</location>
    </subcellularLocation>
</comment>
<evidence type="ECO:0000256" key="5">
    <source>
        <dbReference type="ARBA" id="ARBA00022741"/>
    </source>
</evidence>
<name>A0A2H0YPB6_9BACT</name>
<keyword evidence="3 18" id="KW-0820">tRNA-binding</keyword>
<dbReference type="CDD" id="cd01712">
    <property type="entry name" value="PPase_ThiI"/>
    <property type="match status" value="1"/>
</dbReference>
<comment type="function">
    <text evidence="11 18">Catalyzes the ATP-dependent transfer of a sulfur to tRNA to produce 4-thiouridine in position 8 of tRNAs, which functions as a near-UV photosensor. Also catalyzes the transfer of sulfur to the sulfur carrier protein ThiS, forming ThiS-thiocarboxylate. This is a step in the synthesis of thiazole, in the thiamine biosynthesis pathway. The sulfur is donated as persulfide by IscS.</text>
</comment>
<evidence type="ECO:0000259" key="19">
    <source>
        <dbReference type="PROSITE" id="PS51165"/>
    </source>
</evidence>
<dbReference type="GO" id="GO:0009228">
    <property type="term" value="P:thiamine biosynthetic process"/>
    <property type="evidence" value="ECO:0007669"/>
    <property type="project" value="UniProtKB-KW"/>
</dbReference>
<dbReference type="InterPro" id="IPR004114">
    <property type="entry name" value="THUMP_dom"/>
</dbReference>
<dbReference type="Gene3D" id="3.30.2130.30">
    <property type="match status" value="1"/>
</dbReference>
<keyword evidence="4 18" id="KW-0808">Transferase</keyword>
<dbReference type="UniPathway" id="UPA00060"/>
<evidence type="ECO:0000256" key="9">
    <source>
        <dbReference type="ARBA" id="ARBA00050570"/>
    </source>
</evidence>
<dbReference type="InterPro" id="IPR050102">
    <property type="entry name" value="tRNA_sulfurtransferase_ThiI"/>
</dbReference>
<feature type="domain" description="THUMP" evidence="19">
    <location>
        <begin position="63"/>
        <end position="154"/>
    </location>
</feature>
<dbReference type="Pfam" id="PF22025">
    <property type="entry name" value="ThiI_fer"/>
    <property type="match status" value="1"/>
</dbReference>
<comment type="similarity">
    <text evidence="12 18">Belongs to the ThiI family.</text>
</comment>
<dbReference type="PROSITE" id="PS51165">
    <property type="entry name" value="THUMP"/>
    <property type="match status" value="1"/>
</dbReference>
<sequence length="375" mass="43387">MRKPVKKGIIIAFGELFLKSEGVRKLFAERLVRNLYFFLKKGGAHFKIHFFRERIFIETNQTIKAKKIIKKVFGIAWFAENFWFSDINQLIRFVGGNYPDWIKKNETFAIRVKKDRKIIDKIAKNINRKVDLTKPDKELFIENRNNNWFLYFKKIKGAGGLPLGSSGKVLTLMSGGIDSPVAAFFTAKRGAENIWLHFHSFPLVSNASIEKVKELAKVFLEYQPHLKIYFIPFQKAQMEIKAKTPAKYRILLYRRLMFKIAQKIAEKENCQALVTGESLGQVSSQTLPNIKIIEEIVKIPVLRPLIGFDKEEIIKLAKKMGTFEISIKPQEDCCTLFVSKHQTAQGDLKKAKELEKKINTSRIIKEALRGVDWQF</sequence>
<dbReference type="InterPro" id="IPR003720">
    <property type="entry name" value="tRNA_STrfase"/>
</dbReference>
<proteinExistence type="inferred from homology"/>
<keyword evidence="8 18" id="KW-0784">Thiamine biosynthesis</keyword>
<evidence type="ECO:0000313" key="21">
    <source>
        <dbReference type="Proteomes" id="UP000231472"/>
    </source>
</evidence>
<evidence type="ECO:0000256" key="8">
    <source>
        <dbReference type="ARBA" id="ARBA00022977"/>
    </source>
</evidence>
<keyword evidence="6 18" id="KW-0067">ATP-binding</keyword>
<dbReference type="AlphaFoldDB" id="A0A2H0YPB6"/>
<dbReference type="GO" id="GO:0140741">
    <property type="term" value="F:tRNA-uracil-4 sulfurtransferase activity"/>
    <property type="evidence" value="ECO:0007669"/>
    <property type="project" value="UniProtKB-EC"/>
</dbReference>
<feature type="binding site" evidence="18">
    <location>
        <position position="285"/>
    </location>
    <ligand>
        <name>ATP</name>
        <dbReference type="ChEBI" id="CHEBI:30616"/>
    </ligand>
</feature>
<dbReference type="SUPFAM" id="SSF52402">
    <property type="entry name" value="Adenine nucleotide alpha hydrolases-like"/>
    <property type="match status" value="1"/>
</dbReference>
<dbReference type="NCBIfam" id="TIGR00342">
    <property type="entry name" value="tRNA uracil 4-sulfurtransferase ThiI"/>
    <property type="match status" value="1"/>
</dbReference>
<dbReference type="PANTHER" id="PTHR43209:SF1">
    <property type="entry name" value="TRNA SULFURTRANSFERASE"/>
    <property type="match status" value="1"/>
</dbReference>
<evidence type="ECO:0000256" key="7">
    <source>
        <dbReference type="ARBA" id="ARBA00022884"/>
    </source>
</evidence>
<evidence type="ECO:0000256" key="2">
    <source>
        <dbReference type="ARBA" id="ARBA00022490"/>
    </source>
</evidence>
<dbReference type="GO" id="GO:0052837">
    <property type="term" value="P:thiazole biosynthetic process"/>
    <property type="evidence" value="ECO:0007669"/>
    <property type="project" value="TreeGrafter"/>
</dbReference>
<dbReference type="FunFam" id="3.40.50.620:FF:000053">
    <property type="entry name" value="Probable tRNA sulfurtransferase"/>
    <property type="match status" value="1"/>
</dbReference>
<comment type="catalytic activity">
    <reaction evidence="10 18">
        <text>[ThiS sulfur-carrier protein]-C-terminal Gly-Gly-AMP + S-sulfanyl-L-cysteinyl-[cysteine desulfurase] + AH2 = [ThiS sulfur-carrier protein]-C-terminal-Gly-aminoethanethioate + L-cysteinyl-[cysteine desulfurase] + A + AMP + 2 H(+)</text>
        <dbReference type="Rhea" id="RHEA:43340"/>
        <dbReference type="Rhea" id="RHEA-COMP:12157"/>
        <dbReference type="Rhea" id="RHEA-COMP:12158"/>
        <dbReference type="Rhea" id="RHEA-COMP:12910"/>
        <dbReference type="Rhea" id="RHEA-COMP:19908"/>
        <dbReference type="ChEBI" id="CHEBI:13193"/>
        <dbReference type="ChEBI" id="CHEBI:15378"/>
        <dbReference type="ChEBI" id="CHEBI:17499"/>
        <dbReference type="ChEBI" id="CHEBI:29950"/>
        <dbReference type="ChEBI" id="CHEBI:61963"/>
        <dbReference type="ChEBI" id="CHEBI:90618"/>
        <dbReference type="ChEBI" id="CHEBI:232372"/>
        <dbReference type="ChEBI" id="CHEBI:456215"/>
    </reaction>
</comment>
<gene>
    <name evidence="18 20" type="primary">thiI</name>
    <name evidence="20" type="ORF">COT32_00320</name>
</gene>
<dbReference type="Proteomes" id="UP000231472">
    <property type="component" value="Unassembled WGS sequence"/>
</dbReference>
<evidence type="ECO:0000256" key="14">
    <source>
        <dbReference type="ARBA" id="ARBA00071867"/>
    </source>
</evidence>
<keyword evidence="2 18" id="KW-0963">Cytoplasm</keyword>
<dbReference type="InterPro" id="IPR020536">
    <property type="entry name" value="ThiI_AANH"/>
</dbReference>
<evidence type="ECO:0000256" key="18">
    <source>
        <dbReference type="HAMAP-Rule" id="MF_00021"/>
    </source>
</evidence>
<dbReference type="GO" id="GO:0004810">
    <property type="term" value="F:CCA tRNA nucleotidyltransferase activity"/>
    <property type="evidence" value="ECO:0007669"/>
    <property type="project" value="InterPro"/>
</dbReference>
<dbReference type="EMBL" id="PEYC01000008">
    <property type="protein sequence ID" value="PIS40331.1"/>
    <property type="molecule type" value="Genomic_DNA"/>
</dbReference>
<evidence type="ECO:0000313" key="20">
    <source>
        <dbReference type="EMBL" id="PIS40331.1"/>
    </source>
</evidence>
<comment type="caution">
    <text evidence="20">The sequence shown here is derived from an EMBL/GenBank/DDBJ whole genome shotgun (WGS) entry which is preliminary data.</text>
</comment>
<feature type="binding site" evidence="18">
    <location>
        <begin position="172"/>
        <end position="173"/>
    </location>
    <ligand>
        <name>ATP</name>
        <dbReference type="ChEBI" id="CHEBI:30616"/>
    </ligand>
</feature>
<comment type="catalytic activity">
    <reaction evidence="9 18">
        <text>[ThiI sulfur-carrier protein]-S-sulfanyl-L-cysteine + a uridine in tRNA + 2 reduced [2Fe-2S]-[ferredoxin] + ATP + H(+) = [ThiI sulfur-carrier protein]-L-cysteine + a 4-thiouridine in tRNA + 2 oxidized [2Fe-2S]-[ferredoxin] + AMP + diphosphate</text>
        <dbReference type="Rhea" id="RHEA:24176"/>
        <dbReference type="Rhea" id="RHEA-COMP:10000"/>
        <dbReference type="Rhea" id="RHEA-COMP:10001"/>
        <dbReference type="Rhea" id="RHEA-COMP:13337"/>
        <dbReference type="Rhea" id="RHEA-COMP:13338"/>
        <dbReference type="Rhea" id="RHEA-COMP:13339"/>
        <dbReference type="Rhea" id="RHEA-COMP:13340"/>
        <dbReference type="ChEBI" id="CHEBI:15378"/>
        <dbReference type="ChEBI" id="CHEBI:29950"/>
        <dbReference type="ChEBI" id="CHEBI:30616"/>
        <dbReference type="ChEBI" id="CHEBI:33019"/>
        <dbReference type="ChEBI" id="CHEBI:33737"/>
        <dbReference type="ChEBI" id="CHEBI:33738"/>
        <dbReference type="ChEBI" id="CHEBI:61963"/>
        <dbReference type="ChEBI" id="CHEBI:65315"/>
        <dbReference type="ChEBI" id="CHEBI:136798"/>
        <dbReference type="ChEBI" id="CHEBI:456215"/>
        <dbReference type="EC" id="2.8.1.4"/>
    </reaction>
</comment>
<dbReference type="InterPro" id="IPR054173">
    <property type="entry name" value="ThiI_fer"/>
</dbReference>
<evidence type="ECO:0000256" key="17">
    <source>
        <dbReference type="ARBA" id="ARBA00080570"/>
    </source>
</evidence>
<dbReference type="HAMAP" id="MF_00021">
    <property type="entry name" value="ThiI"/>
    <property type="match status" value="1"/>
</dbReference>
<dbReference type="EC" id="2.8.1.4" evidence="13 18"/>
<feature type="binding site" evidence="18">
    <location>
        <position position="276"/>
    </location>
    <ligand>
        <name>ATP</name>
        <dbReference type="ChEBI" id="CHEBI:30616"/>
    </ligand>
</feature>
<evidence type="ECO:0000256" key="3">
    <source>
        <dbReference type="ARBA" id="ARBA00022555"/>
    </source>
</evidence>
<dbReference type="InterPro" id="IPR049961">
    <property type="entry name" value="ThiI_N"/>
</dbReference>
<evidence type="ECO:0000256" key="6">
    <source>
        <dbReference type="ARBA" id="ARBA00022840"/>
    </source>
</evidence>
<evidence type="ECO:0000256" key="16">
    <source>
        <dbReference type="ARBA" id="ARBA00077849"/>
    </source>
</evidence>
<dbReference type="SUPFAM" id="SSF143437">
    <property type="entry name" value="THUMP domain-like"/>
    <property type="match status" value="1"/>
</dbReference>
<dbReference type="GO" id="GO:0005829">
    <property type="term" value="C:cytosol"/>
    <property type="evidence" value="ECO:0007669"/>
    <property type="project" value="TreeGrafter"/>
</dbReference>
<dbReference type="GO" id="GO:0005524">
    <property type="term" value="F:ATP binding"/>
    <property type="evidence" value="ECO:0007669"/>
    <property type="project" value="UniProtKB-UniRule"/>
</dbReference>
<evidence type="ECO:0000256" key="11">
    <source>
        <dbReference type="ARBA" id="ARBA00058382"/>
    </source>
</evidence>
<dbReference type="Gene3D" id="3.40.50.620">
    <property type="entry name" value="HUPs"/>
    <property type="match status" value="1"/>
</dbReference>
<dbReference type="GO" id="GO:0009229">
    <property type="term" value="P:thiamine diphosphate biosynthetic process"/>
    <property type="evidence" value="ECO:0007669"/>
    <property type="project" value="UniProtKB-UniRule"/>
</dbReference>
<evidence type="ECO:0000256" key="4">
    <source>
        <dbReference type="ARBA" id="ARBA00022679"/>
    </source>
</evidence>
<reference evidence="21" key="1">
    <citation type="submission" date="2017-09" db="EMBL/GenBank/DDBJ databases">
        <title>Depth-based differentiation of microbial function through sediment-hosted aquifers and enrichment of novel symbionts in the deep terrestrial subsurface.</title>
        <authorList>
            <person name="Probst A.J."/>
            <person name="Ladd B."/>
            <person name="Jarett J.K."/>
            <person name="Geller-Mcgrath D.E."/>
            <person name="Sieber C.M.K."/>
            <person name="Emerson J.B."/>
            <person name="Anantharaman K."/>
            <person name="Thomas B.C."/>
            <person name="Malmstrom R."/>
            <person name="Stieglmeier M."/>
            <person name="Klingl A."/>
            <person name="Woyke T."/>
            <person name="Ryan C.M."/>
            <person name="Banfield J.F."/>
        </authorList>
    </citation>
    <scope>NUCLEOTIDE SEQUENCE [LARGE SCALE GENOMIC DNA]</scope>
</reference>
<keyword evidence="7 18" id="KW-0694">RNA-binding</keyword>
<protein>
    <recommendedName>
        <fullName evidence="14 18">Probable tRNA sulfurtransferase</fullName>
        <ecNumber evidence="13 18">2.8.1.4</ecNumber>
    </recommendedName>
    <alternativeName>
        <fullName evidence="15 18">Sulfur carrier protein ThiS sulfurtransferase</fullName>
    </alternativeName>
    <alternativeName>
        <fullName evidence="16 18">Thiamine biosynthesis protein ThiI</fullName>
    </alternativeName>
    <alternativeName>
        <fullName evidence="17 18">tRNA 4-thiouridine synthase</fullName>
    </alternativeName>
</protein>
<dbReference type="PANTHER" id="PTHR43209">
    <property type="entry name" value="TRNA SULFURTRANSFERASE"/>
    <property type="match status" value="1"/>
</dbReference>
<evidence type="ECO:0000256" key="1">
    <source>
        <dbReference type="ARBA" id="ARBA00004496"/>
    </source>
</evidence>
<keyword evidence="5 18" id="KW-0547">Nucleotide-binding</keyword>
<comment type="pathway">
    <text evidence="18">Cofactor biosynthesis; thiamine diphosphate biosynthesis.</text>
</comment>
<evidence type="ECO:0000256" key="12">
    <source>
        <dbReference type="ARBA" id="ARBA00061472"/>
    </source>
</evidence>
<evidence type="ECO:0000256" key="13">
    <source>
        <dbReference type="ARBA" id="ARBA00066827"/>
    </source>
</evidence>
<evidence type="ECO:0000256" key="15">
    <source>
        <dbReference type="ARBA" id="ARBA00075337"/>
    </source>
</evidence>
<dbReference type="GO" id="GO:0000049">
    <property type="term" value="F:tRNA binding"/>
    <property type="evidence" value="ECO:0007669"/>
    <property type="project" value="UniProtKB-UniRule"/>
</dbReference>
<organism evidence="20 21">
    <name type="scientific">Candidatus Nealsonbacteria bacterium CG08_land_8_20_14_0_20_36_22</name>
    <dbReference type="NCBI Taxonomy" id="1974704"/>
    <lineage>
        <taxon>Bacteria</taxon>
        <taxon>Candidatus Nealsoniibacteriota</taxon>
    </lineage>
</organism>
<dbReference type="InterPro" id="IPR014729">
    <property type="entry name" value="Rossmann-like_a/b/a_fold"/>
</dbReference>
<feature type="binding site" evidence="18">
    <location>
        <begin position="197"/>
        <end position="198"/>
    </location>
    <ligand>
        <name>ATP</name>
        <dbReference type="ChEBI" id="CHEBI:30616"/>
    </ligand>
</feature>
<dbReference type="GO" id="GO:0002937">
    <property type="term" value="P:tRNA 4-thiouridine biosynthesis"/>
    <property type="evidence" value="ECO:0007669"/>
    <property type="project" value="TreeGrafter"/>
</dbReference>
<accession>A0A2H0YPB6</accession>